<keyword evidence="4" id="KW-0238">DNA-binding</keyword>
<dbReference type="InterPro" id="IPR003018">
    <property type="entry name" value="GAF"/>
</dbReference>
<comment type="caution">
    <text evidence="8">The sequence shown here is derived from an EMBL/GenBank/DDBJ whole genome shotgun (WGS) entry which is preliminary data.</text>
</comment>
<dbReference type="GO" id="GO:0043565">
    <property type="term" value="F:sequence-specific DNA binding"/>
    <property type="evidence" value="ECO:0007669"/>
    <property type="project" value="InterPro"/>
</dbReference>
<evidence type="ECO:0000256" key="3">
    <source>
        <dbReference type="ARBA" id="ARBA00023015"/>
    </source>
</evidence>
<feature type="domain" description="Sigma-54 factor interaction" evidence="7">
    <location>
        <begin position="354"/>
        <end position="584"/>
    </location>
</feature>
<dbReference type="FunFam" id="3.40.50.300:FF:000006">
    <property type="entry name" value="DNA-binding transcriptional regulator NtrC"/>
    <property type="match status" value="1"/>
</dbReference>
<evidence type="ECO:0000259" key="7">
    <source>
        <dbReference type="PROSITE" id="PS50045"/>
    </source>
</evidence>
<evidence type="ECO:0000256" key="2">
    <source>
        <dbReference type="ARBA" id="ARBA00022840"/>
    </source>
</evidence>
<keyword evidence="6" id="KW-0175">Coiled coil</keyword>
<dbReference type="InterPro" id="IPR029016">
    <property type="entry name" value="GAF-like_dom_sf"/>
</dbReference>
<gene>
    <name evidence="8" type="ORF">Z969_07220</name>
</gene>
<dbReference type="PROSITE" id="PS00676">
    <property type="entry name" value="SIGMA54_INTERACT_2"/>
    <property type="match status" value="1"/>
</dbReference>
<dbReference type="InterPro" id="IPR009057">
    <property type="entry name" value="Homeodomain-like_sf"/>
</dbReference>
<dbReference type="InterPro" id="IPR058031">
    <property type="entry name" value="AAA_lid_NorR"/>
</dbReference>
<protein>
    <submittedName>
        <fullName evidence="8">ATPase AAA</fullName>
    </submittedName>
</protein>
<dbReference type="SUPFAM" id="SSF55781">
    <property type="entry name" value="GAF domain-like"/>
    <property type="match status" value="1"/>
</dbReference>
<dbReference type="PROSITE" id="PS50045">
    <property type="entry name" value="SIGMA54_INTERACT_4"/>
    <property type="match status" value="1"/>
</dbReference>
<dbReference type="InterPro" id="IPR002078">
    <property type="entry name" value="Sigma_54_int"/>
</dbReference>
<dbReference type="SUPFAM" id="SSF52540">
    <property type="entry name" value="P-loop containing nucleoside triphosphate hydrolases"/>
    <property type="match status" value="1"/>
</dbReference>
<dbReference type="Pfam" id="PF25601">
    <property type="entry name" value="AAA_lid_14"/>
    <property type="match status" value="1"/>
</dbReference>
<dbReference type="RefSeq" id="WP_039249938.1">
    <property type="nucleotide sequence ID" value="NZ_JDRX01000015.1"/>
</dbReference>
<dbReference type="AlphaFoldDB" id="A0AA89CRF3"/>
<accession>A0AA89CRF3</accession>
<evidence type="ECO:0000256" key="4">
    <source>
        <dbReference type="ARBA" id="ARBA00023125"/>
    </source>
</evidence>
<dbReference type="Pfam" id="PF01590">
    <property type="entry name" value="GAF"/>
    <property type="match status" value="1"/>
</dbReference>
<evidence type="ECO:0000313" key="8">
    <source>
        <dbReference type="EMBL" id="KGN01981.1"/>
    </source>
</evidence>
<keyword evidence="2" id="KW-0067">ATP-binding</keyword>
<dbReference type="InterPro" id="IPR027417">
    <property type="entry name" value="P-loop_NTPase"/>
</dbReference>
<dbReference type="SUPFAM" id="SSF55785">
    <property type="entry name" value="PYP-like sensor domain (PAS domain)"/>
    <property type="match status" value="1"/>
</dbReference>
<dbReference type="InterPro" id="IPR003593">
    <property type="entry name" value="AAA+_ATPase"/>
</dbReference>
<dbReference type="SUPFAM" id="SSF46689">
    <property type="entry name" value="Homeodomain-like"/>
    <property type="match status" value="1"/>
</dbReference>
<dbReference type="Gene3D" id="3.40.50.300">
    <property type="entry name" value="P-loop containing nucleotide triphosphate hydrolases"/>
    <property type="match status" value="1"/>
</dbReference>
<sequence>MKTYMNFIKDCWNQFMKNGHVDCNVRKEIADSWIRCREYNVNPMNGIGVVKDDQFTTKKIQENIELIAIAKPIMKGLYEIVKGSEFAIILTDKDGYVLETIVDNSMIKRMKELNFVKGALWNEEVVGTNAIGTAIYLDKPIQTIGAEHYCIEQHSWTCSGAPIHNEEGEVIGCINMSGNYYNAHPHTLGIVTAAAQSIQKQLAVAVSRNLMNITFNSISEGIIVLNKNMKIKKVNGRAAQILNSNIDKLINTDIKDILKDIDFEAIISGKYKSFNSIERNFCVKKDKMQMEYTIYKESTKDINKKVIPCMLDIIPMKVHEKVIGIVITFTETGKIHKLVNKVIGYKAKYTFDDIITQNQSMKKMIERAKKIALNDCNILIEGESGTGKELIAQSIHNYSKRKTGPFVAINCASIPRELVESEFFGYEKGAFTGASKGGYTGKFELADGGTIFLDEIGELPLDVQSKLLRVLDNNKITRVGGNYEKQLNVRVIGATNRKLKEEIKQKNFRADVYYRLSVMNIKTIPLNDRKDDIEILVNYFINILDMKNNRKSEKVSKSYIKKLLKHSWGGNVRELRNVIERDYYLNDIDELLESAKDENENLDKQIENIYINSMDMVEYKAIKNALKKCNGNKVKASKLLNIGRSTLYRKIKKYNISDY</sequence>
<dbReference type="PANTHER" id="PTHR32071">
    <property type="entry name" value="TRANSCRIPTIONAL REGULATORY PROTEIN"/>
    <property type="match status" value="1"/>
</dbReference>
<organism evidence="8 9">
    <name type="scientific">Clostridium novyi A str. 4570</name>
    <dbReference type="NCBI Taxonomy" id="1444290"/>
    <lineage>
        <taxon>Bacteria</taxon>
        <taxon>Bacillati</taxon>
        <taxon>Bacillota</taxon>
        <taxon>Clostridia</taxon>
        <taxon>Eubacteriales</taxon>
        <taxon>Clostridiaceae</taxon>
        <taxon>Clostridium</taxon>
    </lineage>
</organism>
<evidence type="ECO:0000256" key="6">
    <source>
        <dbReference type="SAM" id="Coils"/>
    </source>
</evidence>
<dbReference type="PROSITE" id="PS00675">
    <property type="entry name" value="SIGMA54_INTERACT_1"/>
    <property type="match status" value="1"/>
</dbReference>
<dbReference type="Pfam" id="PF13188">
    <property type="entry name" value="PAS_8"/>
    <property type="match status" value="1"/>
</dbReference>
<dbReference type="EMBL" id="JDRX01000015">
    <property type="protein sequence ID" value="KGN01981.1"/>
    <property type="molecule type" value="Genomic_DNA"/>
</dbReference>
<dbReference type="CDD" id="cd00009">
    <property type="entry name" value="AAA"/>
    <property type="match status" value="1"/>
</dbReference>
<reference evidence="8 9" key="1">
    <citation type="submission" date="2014-01" db="EMBL/GenBank/DDBJ databases">
        <title>Plasmidome dynamics in the species complex Clostridium novyi sensu lato converts strains of independent lineages into distinctly different pathogens.</title>
        <authorList>
            <person name="Skarin H."/>
            <person name="Segerman B."/>
        </authorList>
    </citation>
    <scope>NUCLEOTIDE SEQUENCE [LARGE SCALE GENOMIC DNA]</scope>
    <source>
        <strain evidence="8 9">4570</strain>
    </source>
</reference>
<keyword evidence="1" id="KW-0547">Nucleotide-binding</keyword>
<dbReference type="InterPro" id="IPR035965">
    <property type="entry name" value="PAS-like_dom_sf"/>
</dbReference>
<dbReference type="SMART" id="SM00091">
    <property type="entry name" value="PAS"/>
    <property type="match status" value="1"/>
</dbReference>
<feature type="coiled-coil region" evidence="6">
    <location>
        <begin position="585"/>
        <end position="612"/>
    </location>
</feature>
<name>A0AA89CRF3_CLONO</name>
<dbReference type="Gene3D" id="1.10.8.60">
    <property type="match status" value="1"/>
</dbReference>
<dbReference type="Gene3D" id="3.30.450.20">
    <property type="entry name" value="PAS domain"/>
    <property type="match status" value="1"/>
</dbReference>
<evidence type="ECO:0000313" key="9">
    <source>
        <dbReference type="Proteomes" id="UP000030016"/>
    </source>
</evidence>
<evidence type="ECO:0000256" key="1">
    <source>
        <dbReference type="ARBA" id="ARBA00022741"/>
    </source>
</evidence>
<dbReference type="InterPro" id="IPR000014">
    <property type="entry name" value="PAS"/>
</dbReference>
<dbReference type="Gene3D" id="3.30.450.40">
    <property type="match status" value="1"/>
</dbReference>
<dbReference type="Gene3D" id="1.10.10.60">
    <property type="entry name" value="Homeodomain-like"/>
    <property type="match status" value="1"/>
</dbReference>
<dbReference type="SMART" id="SM00382">
    <property type="entry name" value="AAA"/>
    <property type="match status" value="1"/>
</dbReference>
<keyword evidence="3" id="KW-0805">Transcription regulation</keyword>
<dbReference type="InterPro" id="IPR002197">
    <property type="entry name" value="HTH_Fis"/>
</dbReference>
<dbReference type="GO" id="GO:0005524">
    <property type="term" value="F:ATP binding"/>
    <property type="evidence" value="ECO:0007669"/>
    <property type="project" value="UniProtKB-KW"/>
</dbReference>
<keyword evidence="5" id="KW-0804">Transcription</keyword>
<proteinExistence type="predicted"/>
<dbReference type="Pfam" id="PF00158">
    <property type="entry name" value="Sigma54_activat"/>
    <property type="match status" value="1"/>
</dbReference>
<dbReference type="PANTHER" id="PTHR32071:SF57">
    <property type="entry name" value="C4-DICARBOXYLATE TRANSPORT TRANSCRIPTIONAL REGULATORY PROTEIN DCTD"/>
    <property type="match status" value="1"/>
</dbReference>
<dbReference type="InterPro" id="IPR025943">
    <property type="entry name" value="Sigma_54_int_dom_ATP-bd_2"/>
</dbReference>
<dbReference type="GO" id="GO:0006355">
    <property type="term" value="P:regulation of DNA-templated transcription"/>
    <property type="evidence" value="ECO:0007669"/>
    <property type="project" value="InterPro"/>
</dbReference>
<evidence type="ECO:0000256" key="5">
    <source>
        <dbReference type="ARBA" id="ARBA00023163"/>
    </source>
</evidence>
<dbReference type="PRINTS" id="PR01590">
    <property type="entry name" value="HTHFIS"/>
</dbReference>
<dbReference type="InterPro" id="IPR025662">
    <property type="entry name" value="Sigma_54_int_dom_ATP-bd_1"/>
</dbReference>
<dbReference type="Pfam" id="PF02954">
    <property type="entry name" value="HTH_8"/>
    <property type="match status" value="1"/>
</dbReference>
<dbReference type="Proteomes" id="UP000030016">
    <property type="component" value="Unassembled WGS sequence"/>
</dbReference>